<dbReference type="EMBL" id="OZ022408">
    <property type="protein sequence ID" value="CAK9439212.1"/>
    <property type="molecule type" value="Genomic_DNA"/>
</dbReference>
<comment type="subcellular location">
    <subcellularLocation>
        <location evidence="1">Cytoplasm</location>
    </subcellularLocation>
</comment>
<evidence type="ECO:0000259" key="5">
    <source>
        <dbReference type="Pfam" id="PF04112"/>
    </source>
</evidence>
<feature type="domain" description="NAA35-like N-terminal" evidence="5">
    <location>
        <begin position="58"/>
        <end position="230"/>
    </location>
</feature>
<comment type="similarity">
    <text evidence="2">Belongs to the MAK10 family.</text>
</comment>
<dbReference type="GeneID" id="92208632"/>
<dbReference type="RefSeq" id="XP_066830374.1">
    <property type="nucleotide sequence ID" value="XM_066973546.1"/>
</dbReference>
<sequence>MSLPPSSPLPSPSPSQVTPPPAPSQVQFESLKLDDNDDDELVDITQDIFTSLQHIKDNRVVKSRLFELLEGTRALEALNAKLDTGLIDLDREEIVFDCTAPQSPQTVAHIQSCLLSQLVNWFESESLTVSVLSCRYVSNLLSNYLSSGDCSFGDGRVVGHCATSAREKGQGEEFNQLVVDKVLKTFIRGLCVFIRFMLNLARTFLYDEEDIMTRCMNLNFLETVSVQSIVDEIDQVTKWMSSQQPEFEVVGGLLISQLEIVRALNQFELKMDDVKIPFLESGVASQTQAFEFCDKVQQHISVVRDYSHDNQASIPAGVFSRFIQADMSNSNIPVAAATPNIPHACDHLSGIFTTIGQFVTGAAQVSSINQLHDYLHFKIEYPIHQLSVFARGYFQLFFIRDDKSIFGSSTNISELTREIVENVIGGNTILLHDLTLHTLAQLKDSVKVEVTAQHGAFMQDLESAIYNNLCIFGANPCRAQQLTSKGLVLWDTLQVGWESFEVQMFQNYKIGNSLSNGEAAIGVTSYIYFQKLEMMFQLLMGGVKLELYKPFEIYWVYWYAGILLRYLIHHLQNRVHEVLEAKIVDIQVHAPKRIKKLKSGAKKDTMREQYARDVKVAVPRLLHSMQHRARLVESYTMLDTLASCYAKYCIVLAKLKLVDFVNGPPKRLTSMEHLYHLRMKPWSSIGVPQLPTYYSYKQSLAASAPEPDMRFNLLKCLEILASIKSSLADFQSKFIVWKSTDLNRHMLELEWWEEVARAGETLGTNASDLGKILSLNKDNLSNIARDYRVNIGKGHHAYFVNITVEKKKKNS</sequence>
<dbReference type="InterPro" id="IPR057983">
    <property type="entry name" value="NAA35-like_N"/>
</dbReference>
<dbReference type="Pfam" id="PF04112">
    <property type="entry name" value="Mak10"/>
    <property type="match status" value="1"/>
</dbReference>
<dbReference type="Pfam" id="PF25789">
    <property type="entry name" value="TPR_NAA35"/>
    <property type="match status" value="1"/>
</dbReference>
<dbReference type="InterPro" id="IPR007244">
    <property type="entry name" value="Naa35_N"/>
</dbReference>
<keyword evidence="8" id="KW-1185">Reference proteome</keyword>
<evidence type="ECO:0000256" key="2">
    <source>
        <dbReference type="ARBA" id="ARBA00006289"/>
    </source>
</evidence>
<dbReference type="InterPro" id="IPR057982">
    <property type="entry name" value="TPR_NAA35"/>
</dbReference>
<feature type="compositionally biased region" description="Pro residues" evidence="4">
    <location>
        <begin position="1"/>
        <end position="23"/>
    </location>
</feature>
<organism evidence="7 8">
    <name type="scientific">Lodderomyces beijingensis</name>
    <dbReference type="NCBI Taxonomy" id="1775926"/>
    <lineage>
        <taxon>Eukaryota</taxon>
        <taxon>Fungi</taxon>
        <taxon>Dikarya</taxon>
        <taxon>Ascomycota</taxon>
        <taxon>Saccharomycotina</taxon>
        <taxon>Pichiomycetes</taxon>
        <taxon>Debaryomycetaceae</taxon>
        <taxon>Candida/Lodderomyces clade</taxon>
        <taxon>Lodderomyces</taxon>
    </lineage>
</organism>
<evidence type="ECO:0000256" key="1">
    <source>
        <dbReference type="ARBA" id="ARBA00004496"/>
    </source>
</evidence>
<evidence type="ECO:0008006" key="9">
    <source>
        <dbReference type="Google" id="ProtNLM"/>
    </source>
</evidence>
<accession>A0ABP0ZSE8</accession>
<protein>
    <recommendedName>
        <fullName evidence="9">N-alpha-acetyltransferase, 35 NatC auxiliary subunit</fullName>
    </recommendedName>
</protein>
<feature type="region of interest" description="Disordered" evidence="4">
    <location>
        <begin position="1"/>
        <end position="26"/>
    </location>
</feature>
<keyword evidence="3" id="KW-0963">Cytoplasm</keyword>
<gene>
    <name evidence="7" type="ORF">LODBEIA_P34360</name>
</gene>
<dbReference type="PANTHER" id="PTHR21373:SF0">
    <property type="entry name" value="N-ALPHA-ACETYLTRANSFERASE 35, NATC AUXILIARY SUBUNIT"/>
    <property type="match status" value="1"/>
</dbReference>
<evidence type="ECO:0000259" key="6">
    <source>
        <dbReference type="Pfam" id="PF25789"/>
    </source>
</evidence>
<dbReference type="PANTHER" id="PTHR21373">
    <property type="entry name" value="GLUCOSE REPRESSIBLE PROTEIN MAK10"/>
    <property type="match status" value="1"/>
</dbReference>
<evidence type="ECO:0000313" key="8">
    <source>
        <dbReference type="Proteomes" id="UP001497383"/>
    </source>
</evidence>
<feature type="domain" description="NAA35-like TPR repeats" evidence="6">
    <location>
        <begin position="363"/>
        <end position="733"/>
    </location>
</feature>
<evidence type="ECO:0000313" key="7">
    <source>
        <dbReference type="EMBL" id="CAK9439212.1"/>
    </source>
</evidence>
<evidence type="ECO:0000256" key="4">
    <source>
        <dbReference type="SAM" id="MobiDB-lite"/>
    </source>
</evidence>
<reference evidence="7 8" key="1">
    <citation type="submission" date="2024-03" db="EMBL/GenBank/DDBJ databases">
        <authorList>
            <person name="Brejova B."/>
        </authorList>
    </citation>
    <scope>NUCLEOTIDE SEQUENCE [LARGE SCALE GENOMIC DNA]</scope>
    <source>
        <strain evidence="7 8">CBS 14171</strain>
    </source>
</reference>
<evidence type="ECO:0000256" key="3">
    <source>
        <dbReference type="ARBA" id="ARBA00022490"/>
    </source>
</evidence>
<name>A0ABP0ZSE8_9ASCO</name>
<dbReference type="Proteomes" id="UP001497383">
    <property type="component" value="Chromosome 4"/>
</dbReference>
<proteinExistence type="inferred from homology"/>